<evidence type="ECO:0000313" key="2">
    <source>
        <dbReference type="EMBL" id="MDC8753596.1"/>
    </source>
</evidence>
<name>A0ABT5JNB1_9SPHN</name>
<feature type="transmembrane region" description="Helical" evidence="1">
    <location>
        <begin position="287"/>
        <end position="306"/>
    </location>
</feature>
<dbReference type="EMBL" id="JAQQXQ010000002">
    <property type="protein sequence ID" value="MDC8753596.1"/>
    <property type="molecule type" value="Genomic_DNA"/>
</dbReference>
<keyword evidence="1" id="KW-0472">Membrane</keyword>
<keyword evidence="3" id="KW-1185">Reference proteome</keyword>
<dbReference type="Gene3D" id="3.90.550.10">
    <property type="entry name" value="Spore Coat Polysaccharide Biosynthesis Protein SpsA, Chain A"/>
    <property type="match status" value="1"/>
</dbReference>
<organism evidence="2 3">
    <name type="scientific">Erythrobacter fulvus</name>
    <dbReference type="NCBI Taxonomy" id="2987523"/>
    <lineage>
        <taxon>Bacteria</taxon>
        <taxon>Pseudomonadati</taxon>
        <taxon>Pseudomonadota</taxon>
        <taxon>Alphaproteobacteria</taxon>
        <taxon>Sphingomonadales</taxon>
        <taxon>Erythrobacteraceae</taxon>
        <taxon>Erythrobacter/Porphyrobacter group</taxon>
        <taxon>Erythrobacter</taxon>
    </lineage>
</organism>
<accession>A0ABT5JNB1</accession>
<evidence type="ECO:0000313" key="3">
    <source>
        <dbReference type="Proteomes" id="UP001216558"/>
    </source>
</evidence>
<comment type="caution">
    <text evidence="2">The sequence shown here is derived from an EMBL/GenBank/DDBJ whole genome shotgun (WGS) entry which is preliminary data.</text>
</comment>
<dbReference type="InterPro" id="IPR029044">
    <property type="entry name" value="Nucleotide-diphossugar_trans"/>
</dbReference>
<keyword evidence="1" id="KW-1133">Transmembrane helix</keyword>
<keyword evidence="1" id="KW-0812">Transmembrane</keyword>
<reference evidence="2 3" key="1">
    <citation type="submission" date="2022-10" db="EMBL/GenBank/DDBJ databases">
        <title>Erythrobacter sp. sf7 Genome sequencing.</title>
        <authorList>
            <person name="Park S."/>
        </authorList>
    </citation>
    <scope>NUCLEOTIDE SEQUENCE [LARGE SCALE GENOMIC DNA]</scope>
    <source>
        <strain evidence="3">sf7</strain>
    </source>
</reference>
<dbReference type="Pfam" id="PF13641">
    <property type="entry name" value="Glyco_tranf_2_3"/>
    <property type="match status" value="1"/>
</dbReference>
<dbReference type="RefSeq" id="WP_273676082.1">
    <property type="nucleotide sequence ID" value="NZ_JAQQXQ010000002.1"/>
</dbReference>
<gene>
    <name evidence="2" type="ORF">OIK40_02940</name>
</gene>
<protein>
    <submittedName>
        <fullName evidence="2">Glycosyltransferase family 2 protein</fullName>
    </submittedName>
</protein>
<dbReference type="SUPFAM" id="SSF53448">
    <property type="entry name" value="Nucleotide-diphospho-sugar transferases"/>
    <property type="match status" value="1"/>
</dbReference>
<dbReference type="Proteomes" id="UP001216558">
    <property type="component" value="Unassembled WGS sequence"/>
</dbReference>
<proteinExistence type="predicted"/>
<sequence>MDKSGHQRRGHDILISIVNFRTAKHCISCLASLVTERAAAPGFRVIVADGHSDDGSVETLAKWISESGHAHWIRVLPLGMNGGFGWAHNQVMLRALQSDNPPAFIYFLNPDTVLETGAIAALRRAFDQDPEVGCVGSQMINGEGGLQPAGFRLATVRTEFARGAHTDMLVRMLLAKHPLVAADGDKRDIEAVSGASFMVRVDALHRVGLFDTGFFLYFEEFEWMRRFRAHSWKIAHEPMSRVHHIGGVATKLSRDRKILAQSPRPFFWYQSQRRYLYRTLGGTRAKLAGMAWFLGYLLIAWPRALLSRGVRSRLVKNEGRDMLRTWLASDRFDRQAFIPFPTDPIDEPPAWMKRQK</sequence>
<evidence type="ECO:0000256" key="1">
    <source>
        <dbReference type="SAM" id="Phobius"/>
    </source>
</evidence>
<dbReference type="PANTHER" id="PTHR43179">
    <property type="entry name" value="RHAMNOSYLTRANSFERASE WBBL"/>
    <property type="match status" value="1"/>
</dbReference>
<dbReference type="CDD" id="cd04186">
    <property type="entry name" value="GT_2_like_c"/>
    <property type="match status" value="1"/>
</dbReference>
<dbReference type="PANTHER" id="PTHR43179:SF7">
    <property type="entry name" value="RHAMNOSYLTRANSFERASE WBBL"/>
    <property type="match status" value="1"/>
</dbReference>